<feature type="compositionally biased region" description="Polar residues" evidence="1">
    <location>
        <begin position="87"/>
        <end position="96"/>
    </location>
</feature>
<feature type="region of interest" description="Disordered" evidence="1">
    <location>
        <begin position="77"/>
        <end position="159"/>
    </location>
</feature>
<feature type="region of interest" description="Disordered" evidence="1">
    <location>
        <begin position="30"/>
        <end position="61"/>
    </location>
</feature>
<reference evidence="2" key="1">
    <citation type="submission" date="2020-03" db="EMBL/GenBank/DDBJ databases">
        <title>Hybrid Assembly of Korean Phytophthora infestans isolates.</title>
        <authorList>
            <person name="Prokchorchik M."/>
            <person name="Lee Y."/>
            <person name="Seo J."/>
            <person name="Cho J.-H."/>
            <person name="Park Y.-E."/>
            <person name="Jang D.-C."/>
            <person name="Im J.-S."/>
            <person name="Choi J.-G."/>
            <person name="Park H.-J."/>
            <person name="Lee G.-B."/>
            <person name="Lee Y.-G."/>
            <person name="Hong S.-Y."/>
            <person name="Cho K."/>
            <person name="Sohn K.H."/>
        </authorList>
    </citation>
    <scope>NUCLEOTIDE SEQUENCE</scope>
    <source>
        <strain evidence="2">KR_2_A2</strain>
    </source>
</reference>
<evidence type="ECO:0000313" key="3">
    <source>
        <dbReference type="EMBL" id="KAF4147970.1"/>
    </source>
</evidence>
<dbReference type="EMBL" id="JAACNO010001748">
    <property type="protein sequence ID" value="KAF4137792.1"/>
    <property type="molecule type" value="Genomic_DNA"/>
</dbReference>
<name>A0A8S9UE86_PHYIN</name>
<organism evidence="2 4">
    <name type="scientific">Phytophthora infestans</name>
    <name type="common">Potato late blight agent</name>
    <name type="synonym">Botrytis infestans</name>
    <dbReference type="NCBI Taxonomy" id="4787"/>
    <lineage>
        <taxon>Eukaryota</taxon>
        <taxon>Sar</taxon>
        <taxon>Stramenopiles</taxon>
        <taxon>Oomycota</taxon>
        <taxon>Peronosporomycetes</taxon>
        <taxon>Peronosporales</taxon>
        <taxon>Peronosporaceae</taxon>
        <taxon>Phytophthora</taxon>
    </lineage>
</organism>
<dbReference type="EMBL" id="JAACNO010000376">
    <property type="protein sequence ID" value="KAF4147970.1"/>
    <property type="molecule type" value="Genomic_DNA"/>
</dbReference>
<protein>
    <submittedName>
        <fullName evidence="2">Uncharacterized protein</fullName>
    </submittedName>
</protein>
<feature type="compositionally biased region" description="Basic and acidic residues" evidence="1">
    <location>
        <begin position="37"/>
        <end position="55"/>
    </location>
</feature>
<dbReference type="AlphaFoldDB" id="A0A8S9UE86"/>
<feature type="compositionally biased region" description="Polar residues" evidence="1">
    <location>
        <begin position="113"/>
        <end position="139"/>
    </location>
</feature>
<accession>A0A8S9UE86</accession>
<dbReference type="Proteomes" id="UP000704712">
    <property type="component" value="Unassembled WGS sequence"/>
</dbReference>
<evidence type="ECO:0000313" key="4">
    <source>
        <dbReference type="Proteomes" id="UP000704712"/>
    </source>
</evidence>
<evidence type="ECO:0000256" key="1">
    <source>
        <dbReference type="SAM" id="MobiDB-lite"/>
    </source>
</evidence>
<evidence type="ECO:0000313" key="2">
    <source>
        <dbReference type="EMBL" id="KAF4137792.1"/>
    </source>
</evidence>
<sequence>MTADEGRKLVERTDDKKRVVEMEERLIGRYMLDDSTEQEHRQQFQDSKKQPESHLRHSSQNLLGSVSAAVLATPISTDALPEAAPSRTPTLHNPAQRTPGRTLRTPIRRSPRLRTSTPQAHQRQSARQNIPTPLRSQADQGDEQAPDEDDLDDIGDGVDAEKTFPHWVEYLEEVFEDAELDSNFTDSYEDSLFPNWEFEEIPTPDNTPFPDTDDPMFLQERNIRGIRALKSPLAALFARSNSHSPPS</sequence>
<feature type="compositionally biased region" description="Acidic residues" evidence="1">
    <location>
        <begin position="140"/>
        <end position="158"/>
    </location>
</feature>
<proteinExistence type="predicted"/>
<comment type="caution">
    <text evidence="2">The sequence shown here is derived from an EMBL/GenBank/DDBJ whole genome shotgun (WGS) entry which is preliminary data.</text>
</comment>
<gene>
    <name evidence="3" type="ORF">GN958_ATG02835</name>
    <name evidence="2" type="ORF">GN958_ATG13016</name>
</gene>